<dbReference type="AlphaFoldDB" id="A0AAW6I2Q7"/>
<gene>
    <name evidence="2" type="ORF">PQG89_11840</name>
</gene>
<name>A0AAW6I2Q7_9BACT</name>
<sequence length="109" mass="12890">TVERNRERLMKKIHVLLGQIDDVIAQEKSSESNEEVEFTPAMLTEMAGELRHVLEQVPEPSTKEEKTELKKRRKQLKELEEHRDKLQEYDSHLDTLQERNSYSKTDKDA</sequence>
<feature type="non-terminal residue" evidence="2">
    <location>
        <position position="109"/>
    </location>
</feature>
<evidence type="ECO:0000313" key="2">
    <source>
        <dbReference type="EMBL" id="MDC7150115.1"/>
    </source>
</evidence>
<reference evidence="2" key="1">
    <citation type="submission" date="2023-01" db="EMBL/GenBank/DDBJ databases">
        <title>Exploring GABA producing Bacteroides strains toward improving mental health.</title>
        <authorList>
            <person name="Yousuf B."/>
            <person name="Bouhlel N.E."/>
            <person name="Mottawea W."/>
            <person name="Hammami R."/>
        </authorList>
    </citation>
    <scope>NUCLEOTIDE SEQUENCE</scope>
    <source>
        <strain evidence="2">UO.H1047</strain>
    </source>
</reference>
<feature type="region of interest" description="Disordered" evidence="1">
    <location>
        <begin position="54"/>
        <end position="109"/>
    </location>
</feature>
<dbReference type="EMBL" id="JAQPYX010000097">
    <property type="protein sequence ID" value="MDC7150115.1"/>
    <property type="molecule type" value="Genomic_DNA"/>
</dbReference>
<protein>
    <submittedName>
        <fullName evidence="2">IS1182 family transposase</fullName>
    </submittedName>
</protein>
<feature type="non-terminal residue" evidence="2">
    <location>
        <position position="1"/>
    </location>
</feature>
<comment type="caution">
    <text evidence="2">The sequence shown here is derived from an EMBL/GenBank/DDBJ whole genome shotgun (WGS) entry which is preliminary data.</text>
</comment>
<organism evidence="2 3">
    <name type="scientific">Parabacteroides johnsonii</name>
    <dbReference type="NCBI Taxonomy" id="387661"/>
    <lineage>
        <taxon>Bacteria</taxon>
        <taxon>Pseudomonadati</taxon>
        <taxon>Bacteroidota</taxon>
        <taxon>Bacteroidia</taxon>
        <taxon>Bacteroidales</taxon>
        <taxon>Tannerellaceae</taxon>
        <taxon>Parabacteroides</taxon>
    </lineage>
</organism>
<accession>A0AAW6I2Q7</accession>
<evidence type="ECO:0000256" key="1">
    <source>
        <dbReference type="SAM" id="MobiDB-lite"/>
    </source>
</evidence>
<proteinExistence type="predicted"/>
<dbReference type="Proteomes" id="UP001213646">
    <property type="component" value="Unassembled WGS sequence"/>
</dbReference>
<feature type="compositionally biased region" description="Basic and acidic residues" evidence="1">
    <location>
        <begin position="76"/>
        <end position="97"/>
    </location>
</feature>
<evidence type="ECO:0000313" key="3">
    <source>
        <dbReference type="Proteomes" id="UP001213646"/>
    </source>
</evidence>